<accession>A0A922MJ16</accession>
<dbReference type="Pfam" id="PF03022">
    <property type="entry name" value="MRJP"/>
    <property type="match status" value="2"/>
</dbReference>
<protein>
    <submittedName>
        <fullName evidence="5">Uncharacterized protein</fullName>
    </submittedName>
</protein>
<dbReference type="PANTHER" id="PTHR10009">
    <property type="entry name" value="PROTEIN YELLOW-RELATED"/>
    <property type="match status" value="1"/>
</dbReference>
<dbReference type="InterPro" id="IPR011042">
    <property type="entry name" value="6-blade_b-propeller_TolB-like"/>
</dbReference>
<dbReference type="EMBL" id="JACEFF010000442">
    <property type="protein sequence ID" value="KAH9637568.1"/>
    <property type="molecule type" value="Genomic_DNA"/>
</dbReference>
<evidence type="ECO:0000313" key="5">
    <source>
        <dbReference type="EMBL" id="KAH9637568.1"/>
    </source>
</evidence>
<comment type="caution">
    <text evidence="5">The sequence shown here is derived from an EMBL/GenBank/DDBJ whole genome shotgun (WGS) entry which is preliminary data.</text>
</comment>
<dbReference type="AlphaFoldDB" id="A0A922MJ16"/>
<organism evidence="5 6">
    <name type="scientific">Spodoptera exigua</name>
    <name type="common">Beet armyworm</name>
    <name type="synonym">Noctua fulgens</name>
    <dbReference type="NCBI Taxonomy" id="7107"/>
    <lineage>
        <taxon>Eukaryota</taxon>
        <taxon>Metazoa</taxon>
        <taxon>Ecdysozoa</taxon>
        <taxon>Arthropoda</taxon>
        <taxon>Hexapoda</taxon>
        <taxon>Insecta</taxon>
        <taxon>Pterygota</taxon>
        <taxon>Neoptera</taxon>
        <taxon>Endopterygota</taxon>
        <taxon>Lepidoptera</taxon>
        <taxon>Glossata</taxon>
        <taxon>Ditrysia</taxon>
        <taxon>Noctuoidea</taxon>
        <taxon>Noctuidae</taxon>
        <taxon>Amphipyrinae</taxon>
        <taxon>Spodoptera</taxon>
    </lineage>
</organism>
<dbReference type="InterPro" id="IPR017996">
    <property type="entry name" value="MRJP/yellow-related"/>
</dbReference>
<evidence type="ECO:0000256" key="2">
    <source>
        <dbReference type="ARBA" id="ARBA00009127"/>
    </source>
</evidence>
<dbReference type="GO" id="GO:0005576">
    <property type="term" value="C:extracellular region"/>
    <property type="evidence" value="ECO:0007669"/>
    <property type="project" value="UniProtKB-SubCell"/>
</dbReference>
<comment type="similarity">
    <text evidence="2">Belongs to the major royal jelly protein family.</text>
</comment>
<gene>
    <name evidence="5" type="ORF">HF086_014208</name>
</gene>
<keyword evidence="3" id="KW-0964">Secreted</keyword>
<name>A0A922MJ16_SPOEX</name>
<sequence>KEIAYKFSDEIGRFFVQYNNVPMGAERVGDRVFVTIPRRRFDNPRYLQPPAIVVYDLRTDKQILRYQFKSSDLPANNTATGQSFTWNDGIFSVATGEPGPDGCRQVYFHPMVSNQEFSVSSCELEKREANQSAFNYLCYVILSFPILCITDLHVTENEVWVTSNTLPRFIYSRFNPEEYNFFVYKANVDNVLSGTVCEGTRTSDSPVYYPNGGYYNKNNNYS</sequence>
<evidence type="ECO:0000313" key="6">
    <source>
        <dbReference type="Proteomes" id="UP000814243"/>
    </source>
</evidence>
<evidence type="ECO:0000256" key="1">
    <source>
        <dbReference type="ARBA" id="ARBA00004613"/>
    </source>
</evidence>
<comment type="subcellular location">
    <subcellularLocation>
        <location evidence="1">Secreted</location>
    </subcellularLocation>
</comment>
<reference evidence="5" key="1">
    <citation type="journal article" date="2021" name="G3 (Bethesda)">
        <title>Genome and transcriptome analysis of the beet armyworm Spodoptera exigua reveals targets for pest control. .</title>
        <authorList>
            <person name="Simon S."/>
            <person name="Breeschoten T."/>
            <person name="Jansen H.J."/>
            <person name="Dirks R.P."/>
            <person name="Schranz M.E."/>
            <person name="Ros V.I.D."/>
        </authorList>
    </citation>
    <scope>NUCLEOTIDE SEQUENCE</scope>
    <source>
        <strain evidence="5">TB_SE_WUR_2020</strain>
    </source>
</reference>
<evidence type="ECO:0000256" key="3">
    <source>
        <dbReference type="ARBA" id="ARBA00022525"/>
    </source>
</evidence>
<feature type="non-terminal residue" evidence="5">
    <location>
        <position position="1"/>
    </location>
</feature>
<evidence type="ECO:0000256" key="4">
    <source>
        <dbReference type="ARBA" id="ARBA00022729"/>
    </source>
</evidence>
<dbReference type="Proteomes" id="UP000814243">
    <property type="component" value="Unassembled WGS sequence"/>
</dbReference>
<dbReference type="PANTHER" id="PTHR10009:SF10">
    <property type="entry name" value="L-DOPACHROME TAUTOMERASE YELLOW-F-RELATED"/>
    <property type="match status" value="1"/>
</dbReference>
<proteinExistence type="inferred from homology"/>
<dbReference type="Gene3D" id="2.120.10.30">
    <property type="entry name" value="TolB, C-terminal domain"/>
    <property type="match status" value="2"/>
</dbReference>
<keyword evidence="4" id="KW-0732">Signal</keyword>